<organism evidence="7 8">
    <name type="scientific">Lachancea lanzarotensis</name>
    <dbReference type="NCBI Taxonomy" id="1245769"/>
    <lineage>
        <taxon>Eukaryota</taxon>
        <taxon>Fungi</taxon>
        <taxon>Dikarya</taxon>
        <taxon>Ascomycota</taxon>
        <taxon>Saccharomycotina</taxon>
        <taxon>Saccharomycetes</taxon>
        <taxon>Saccharomycetales</taxon>
        <taxon>Saccharomycetaceae</taxon>
        <taxon>Lachancea</taxon>
    </lineage>
</organism>
<evidence type="ECO:0000256" key="3">
    <source>
        <dbReference type="ARBA" id="ARBA00022692"/>
    </source>
</evidence>
<dbReference type="Pfam" id="PF04117">
    <property type="entry name" value="Mpv17_PMP22"/>
    <property type="match status" value="1"/>
</dbReference>
<dbReference type="EMBL" id="LN736360">
    <property type="protein sequence ID" value="CEP60465.1"/>
    <property type="molecule type" value="Genomic_DNA"/>
</dbReference>
<sequence>MPIQLWGKDQIKIIYENAAGNNISALEPPFQQHTFRDQDDDDELGHYSRLEFPSLYRRVLIRTKRQVSRLGAIRILRIDLVHWTMLLVWLSLLAKFSTTYTRLYVRSALLTTICTNALLFGTSDILAQCIHQNGLDESLRMPLGPAQFSNQHDELDLEDSVSIFNDYGPALSNGRSEDRIVLEPSHHFAFFRWACFMAWGSGLAFFQLPWYRILNYLYTEDPSIVQTIERVLSDQLVYSPISLFCFFAYSNFVMERGDASTLKTKVENVYLGTLGYNYMLWPPVQFINFMLMPKNLQVPFSSSIGVMWNCFLSMRNASTAQKT</sequence>
<protein>
    <submittedName>
        <fullName evidence="7">LALA0S01e11496g1_1</fullName>
    </submittedName>
</protein>
<dbReference type="PANTHER" id="PTHR11266:SF50">
    <property type="entry name" value="VACUOLAR MEMBRANE PROTEIN YOR292C"/>
    <property type="match status" value="1"/>
</dbReference>
<accession>A0A0C7MT43</accession>
<evidence type="ECO:0000313" key="7">
    <source>
        <dbReference type="EMBL" id="CEP60465.1"/>
    </source>
</evidence>
<dbReference type="GO" id="GO:0016020">
    <property type="term" value="C:membrane"/>
    <property type="evidence" value="ECO:0007669"/>
    <property type="project" value="UniProtKB-SubCell"/>
</dbReference>
<evidence type="ECO:0000256" key="4">
    <source>
        <dbReference type="ARBA" id="ARBA00022989"/>
    </source>
</evidence>
<reference evidence="7 8" key="1">
    <citation type="submission" date="2014-12" db="EMBL/GenBank/DDBJ databases">
        <authorList>
            <person name="Neuveglise Cecile"/>
        </authorList>
    </citation>
    <scope>NUCLEOTIDE SEQUENCE [LARGE SCALE GENOMIC DNA]</scope>
    <source>
        <strain evidence="7 8">CBS 12615</strain>
    </source>
</reference>
<feature type="transmembrane region" description="Helical" evidence="6">
    <location>
        <begin position="103"/>
        <end position="121"/>
    </location>
</feature>
<feature type="transmembrane region" description="Helical" evidence="6">
    <location>
        <begin position="75"/>
        <end position="97"/>
    </location>
</feature>
<comment type="similarity">
    <text evidence="2 6">Belongs to the peroxisomal membrane protein PXMP2/4 family.</text>
</comment>
<name>A0A0C7MT43_9SACH</name>
<dbReference type="InterPro" id="IPR007248">
    <property type="entry name" value="Mpv17_PMP22"/>
</dbReference>
<dbReference type="STRING" id="1245769.A0A0C7MT43"/>
<evidence type="ECO:0000256" key="5">
    <source>
        <dbReference type="ARBA" id="ARBA00023136"/>
    </source>
</evidence>
<keyword evidence="8" id="KW-1185">Reference proteome</keyword>
<dbReference type="PANTHER" id="PTHR11266">
    <property type="entry name" value="PEROXISOMAL MEMBRANE PROTEIN 2, PXMP2 MPV17"/>
    <property type="match status" value="1"/>
</dbReference>
<evidence type="ECO:0000256" key="6">
    <source>
        <dbReference type="RuleBase" id="RU363053"/>
    </source>
</evidence>
<feature type="transmembrane region" description="Helical" evidence="6">
    <location>
        <begin position="189"/>
        <end position="208"/>
    </location>
</feature>
<dbReference type="Proteomes" id="UP000054304">
    <property type="component" value="Unassembled WGS sequence"/>
</dbReference>
<evidence type="ECO:0000256" key="2">
    <source>
        <dbReference type="ARBA" id="ARBA00006824"/>
    </source>
</evidence>
<gene>
    <name evidence="7" type="ORF">LALA0_S01e11496g</name>
</gene>
<evidence type="ECO:0000313" key="8">
    <source>
        <dbReference type="Proteomes" id="UP000054304"/>
    </source>
</evidence>
<comment type="subcellular location">
    <subcellularLocation>
        <location evidence="1">Membrane</location>
        <topology evidence="1">Multi-pass membrane protein</topology>
    </subcellularLocation>
</comment>
<dbReference type="GO" id="GO:0005739">
    <property type="term" value="C:mitochondrion"/>
    <property type="evidence" value="ECO:0007669"/>
    <property type="project" value="TreeGrafter"/>
</dbReference>
<dbReference type="RefSeq" id="XP_022626708.1">
    <property type="nucleotide sequence ID" value="XM_022774630.1"/>
</dbReference>
<proteinExistence type="inferred from homology"/>
<keyword evidence="4 6" id="KW-1133">Transmembrane helix</keyword>
<keyword evidence="3 6" id="KW-0812">Transmembrane</keyword>
<dbReference type="HOGENOM" id="CLU_049109_8_0_1"/>
<evidence type="ECO:0000256" key="1">
    <source>
        <dbReference type="ARBA" id="ARBA00004141"/>
    </source>
</evidence>
<keyword evidence="5 6" id="KW-0472">Membrane</keyword>
<feature type="transmembrane region" description="Helical" evidence="6">
    <location>
        <begin position="236"/>
        <end position="254"/>
    </location>
</feature>
<dbReference type="GeneID" id="34683856"/>
<dbReference type="AlphaFoldDB" id="A0A0C7MT43"/>
<dbReference type="OrthoDB" id="10267969at2759"/>